<dbReference type="RefSeq" id="WP_184481423.1">
    <property type="nucleotide sequence ID" value="NZ_JACHIV010000001.1"/>
</dbReference>
<keyword evidence="2" id="KW-0732">Signal</keyword>
<evidence type="ECO:0000313" key="4">
    <source>
        <dbReference type="Proteomes" id="UP000580474"/>
    </source>
</evidence>
<comment type="caution">
    <text evidence="3">The sequence shown here is derived from an EMBL/GenBank/DDBJ whole genome shotgun (WGS) entry which is preliminary data.</text>
</comment>
<evidence type="ECO:0008006" key="5">
    <source>
        <dbReference type="Google" id="ProtNLM"/>
    </source>
</evidence>
<dbReference type="InterPro" id="IPR036278">
    <property type="entry name" value="Sialidase_sf"/>
</dbReference>
<protein>
    <recommendedName>
        <fullName evidence="5">Exo-alpha-sialidase</fullName>
    </recommendedName>
</protein>
<dbReference type="PANTHER" id="PTHR38792">
    <property type="entry name" value="BNR/ASP-BOX REPEAT DOMAIN PROTEIN (AFU_ORTHOLOGUE AFUA_7G06430)-RELATED"/>
    <property type="match status" value="1"/>
</dbReference>
<evidence type="ECO:0000256" key="1">
    <source>
        <dbReference type="SAM" id="MobiDB-lite"/>
    </source>
</evidence>
<dbReference type="CDD" id="cd15482">
    <property type="entry name" value="Sialidase_non-viral"/>
    <property type="match status" value="2"/>
</dbReference>
<feature type="chain" id="PRO_5032541120" description="Exo-alpha-sialidase" evidence="2">
    <location>
        <begin position="28"/>
        <end position="424"/>
    </location>
</feature>
<keyword evidence="4" id="KW-1185">Reference proteome</keyword>
<dbReference type="AlphaFoldDB" id="A0A840NPM9"/>
<accession>A0A840NPM9</accession>
<dbReference type="Gene3D" id="2.120.10.10">
    <property type="match status" value="1"/>
</dbReference>
<feature type="signal peptide" evidence="2">
    <location>
        <begin position="1"/>
        <end position="27"/>
    </location>
</feature>
<proteinExistence type="predicted"/>
<dbReference type="Proteomes" id="UP000580474">
    <property type="component" value="Unassembled WGS sequence"/>
</dbReference>
<evidence type="ECO:0000256" key="2">
    <source>
        <dbReference type="SAM" id="SignalP"/>
    </source>
</evidence>
<reference evidence="3 4" key="1">
    <citation type="submission" date="2020-08" db="EMBL/GenBank/DDBJ databases">
        <title>Sequencing the genomes of 1000 actinobacteria strains.</title>
        <authorList>
            <person name="Klenk H.-P."/>
        </authorList>
    </citation>
    <scope>NUCLEOTIDE SEQUENCE [LARGE SCALE GENOMIC DNA]</scope>
    <source>
        <strain evidence="3 4">DSM 45582</strain>
    </source>
</reference>
<sequence>MNGKKARAGAATALSVLLLTGWYQAGAEPPAGDMTPMDISKGEMFRQGGSSYPRLVRLENSGTANGRVMASMTTYVDNAGRAVIYESTDDGKSFQPVGEIRDPAGEDTKGMCCSTLYELPRQVGDMPAGTLLWAGTAGVGADEETRTSSVRLWRSDDQGRTWSYLSDVVSKPPGPGIWEPEFTVSEQGDLVAFYSDDMDPNHDQKMVQIRSKDGITWTDERDAIKQDEFRVRPGMAGVRQLPDGTYVMTYEMCNFDPVHTCTVWMRESEDGWDWGDPRDPGTEIVSDTGGQPLGTPTITWAPGDDPNGRLVLAYQMLAGDEGGWAPGNGKTLMVNDHPSDLSSGWREIDAPVHIEHNQGSTCRGFSPSVVPTEDGESLIHVVTDFEKYIGGPCEAYFGTGAIDGSGDAATTNTERTPLDPRPGR</sequence>
<dbReference type="PANTHER" id="PTHR38792:SF3">
    <property type="entry name" value="BNR_ASP-BOX REPEAT DOMAIN PROTEIN (AFU_ORTHOLOGUE AFUA_7G06430)-RELATED"/>
    <property type="match status" value="1"/>
</dbReference>
<dbReference type="EMBL" id="JACHIV010000001">
    <property type="protein sequence ID" value="MBB5071239.1"/>
    <property type="molecule type" value="Genomic_DNA"/>
</dbReference>
<dbReference type="SUPFAM" id="SSF50939">
    <property type="entry name" value="Sialidases"/>
    <property type="match status" value="1"/>
</dbReference>
<gene>
    <name evidence="3" type="ORF">BJ969_004327</name>
</gene>
<organism evidence="3 4">
    <name type="scientific">Saccharopolyspora gloriosae</name>
    <dbReference type="NCBI Taxonomy" id="455344"/>
    <lineage>
        <taxon>Bacteria</taxon>
        <taxon>Bacillati</taxon>
        <taxon>Actinomycetota</taxon>
        <taxon>Actinomycetes</taxon>
        <taxon>Pseudonocardiales</taxon>
        <taxon>Pseudonocardiaceae</taxon>
        <taxon>Saccharopolyspora</taxon>
    </lineage>
</organism>
<feature type="region of interest" description="Disordered" evidence="1">
    <location>
        <begin position="402"/>
        <end position="424"/>
    </location>
</feature>
<name>A0A840NPM9_9PSEU</name>
<evidence type="ECO:0000313" key="3">
    <source>
        <dbReference type="EMBL" id="MBB5071239.1"/>
    </source>
</evidence>